<evidence type="ECO:0000256" key="7">
    <source>
        <dbReference type="ARBA" id="ARBA00022840"/>
    </source>
</evidence>
<dbReference type="Gene3D" id="3.40.50.10930">
    <property type="match status" value="1"/>
</dbReference>
<evidence type="ECO:0000256" key="3">
    <source>
        <dbReference type="ARBA" id="ARBA00022763"/>
    </source>
</evidence>
<keyword evidence="4" id="KW-0378">Hydrolase</keyword>
<organism evidence="11">
    <name type="scientific">freshwater metagenome</name>
    <dbReference type="NCBI Taxonomy" id="449393"/>
    <lineage>
        <taxon>unclassified sequences</taxon>
        <taxon>metagenomes</taxon>
        <taxon>ecological metagenomes</taxon>
    </lineage>
</organism>
<dbReference type="GO" id="GO:0006281">
    <property type="term" value="P:DNA repair"/>
    <property type="evidence" value="ECO:0007669"/>
    <property type="project" value="UniProtKB-KW"/>
</dbReference>
<dbReference type="GO" id="GO:0005524">
    <property type="term" value="F:ATP binding"/>
    <property type="evidence" value="ECO:0007669"/>
    <property type="project" value="UniProtKB-KW"/>
</dbReference>
<dbReference type="InterPro" id="IPR027417">
    <property type="entry name" value="P-loop_NTPase"/>
</dbReference>
<dbReference type="PIRSF" id="PIRSF000980">
    <property type="entry name" value="RecC"/>
    <property type="match status" value="1"/>
</dbReference>
<dbReference type="Pfam" id="PF17946">
    <property type="entry name" value="RecC_C"/>
    <property type="match status" value="1"/>
</dbReference>
<dbReference type="InterPro" id="IPR013986">
    <property type="entry name" value="DExx_box_DNA_helicase_dom_sf"/>
</dbReference>
<dbReference type="GO" id="GO:0006310">
    <property type="term" value="P:DNA recombination"/>
    <property type="evidence" value="ECO:0007669"/>
    <property type="project" value="TreeGrafter"/>
</dbReference>
<feature type="domain" description="RecC C-terminal" evidence="10">
    <location>
        <begin position="719"/>
        <end position="960"/>
    </location>
</feature>
<dbReference type="GO" id="GO:0003677">
    <property type="term" value="F:DNA binding"/>
    <property type="evidence" value="ECO:0007669"/>
    <property type="project" value="UniProtKB-KW"/>
</dbReference>
<dbReference type="EMBL" id="CAEZXM010000159">
    <property type="protein sequence ID" value="CAB4694759.1"/>
    <property type="molecule type" value="Genomic_DNA"/>
</dbReference>
<gene>
    <name evidence="11" type="ORF">UFOPK2366_00943</name>
</gene>
<accession>A0A6J6P758</accession>
<dbReference type="SUPFAM" id="SSF52980">
    <property type="entry name" value="Restriction endonuclease-like"/>
    <property type="match status" value="1"/>
</dbReference>
<dbReference type="PANTHER" id="PTHR30591:SF1">
    <property type="entry name" value="RECBCD ENZYME SUBUNIT RECC"/>
    <property type="match status" value="1"/>
</dbReference>
<evidence type="ECO:0000256" key="1">
    <source>
        <dbReference type="ARBA" id="ARBA00022722"/>
    </source>
</evidence>
<dbReference type="AlphaFoldDB" id="A0A6J6P758"/>
<keyword evidence="3" id="KW-0227">DNA damage</keyword>
<keyword evidence="8" id="KW-0238">DNA-binding</keyword>
<name>A0A6J6P758_9ZZZZ</name>
<evidence type="ECO:0000256" key="5">
    <source>
        <dbReference type="ARBA" id="ARBA00022806"/>
    </source>
</evidence>
<dbReference type="PANTHER" id="PTHR30591">
    <property type="entry name" value="RECBCD ENZYME SUBUNIT RECC"/>
    <property type="match status" value="1"/>
</dbReference>
<dbReference type="Gene3D" id="3.40.50.300">
    <property type="entry name" value="P-loop containing nucleotide triphosphate hydrolases"/>
    <property type="match status" value="2"/>
</dbReference>
<reference evidence="11" key="1">
    <citation type="submission" date="2020-05" db="EMBL/GenBank/DDBJ databases">
        <authorList>
            <person name="Chiriac C."/>
            <person name="Salcher M."/>
            <person name="Ghai R."/>
            <person name="Kavagutti S V."/>
        </authorList>
    </citation>
    <scope>NUCLEOTIDE SEQUENCE</scope>
</reference>
<keyword evidence="6" id="KW-0269">Exonuclease</keyword>
<dbReference type="SUPFAM" id="SSF52540">
    <property type="entry name" value="P-loop containing nucleoside triphosphate hydrolases"/>
    <property type="match status" value="2"/>
</dbReference>
<keyword evidence="1" id="KW-0540">Nuclease</keyword>
<dbReference type="GO" id="GO:0004386">
    <property type="term" value="F:helicase activity"/>
    <property type="evidence" value="ECO:0007669"/>
    <property type="project" value="UniProtKB-KW"/>
</dbReference>
<dbReference type="GO" id="GO:0009338">
    <property type="term" value="C:exodeoxyribonuclease V complex"/>
    <property type="evidence" value="ECO:0007669"/>
    <property type="project" value="InterPro"/>
</dbReference>
<keyword evidence="7" id="KW-0067">ATP-binding</keyword>
<evidence type="ECO:0000256" key="8">
    <source>
        <dbReference type="ARBA" id="ARBA00023125"/>
    </source>
</evidence>
<keyword evidence="5" id="KW-0347">Helicase</keyword>
<keyword evidence="2" id="KW-0547">Nucleotide-binding</keyword>
<dbReference type="GO" id="GO:0008854">
    <property type="term" value="F:exodeoxyribonuclease V activity"/>
    <property type="evidence" value="ECO:0007669"/>
    <property type="project" value="InterPro"/>
</dbReference>
<dbReference type="InterPro" id="IPR041500">
    <property type="entry name" value="RecC_C"/>
</dbReference>
<evidence type="ECO:0000256" key="4">
    <source>
        <dbReference type="ARBA" id="ARBA00022801"/>
    </source>
</evidence>
<dbReference type="InterPro" id="IPR006697">
    <property type="entry name" value="RecC"/>
</dbReference>
<protein>
    <submittedName>
        <fullName evidence="11">Unannotated protein</fullName>
    </submittedName>
</protein>
<dbReference type="Pfam" id="PF04257">
    <property type="entry name" value="Exonuc_V_gamma"/>
    <property type="match status" value="1"/>
</dbReference>
<dbReference type="Gene3D" id="1.10.10.160">
    <property type="match status" value="1"/>
</dbReference>
<evidence type="ECO:0000313" key="11">
    <source>
        <dbReference type="EMBL" id="CAB4694759.1"/>
    </source>
</evidence>
<evidence type="ECO:0000256" key="6">
    <source>
        <dbReference type="ARBA" id="ARBA00022839"/>
    </source>
</evidence>
<sequence>MLQVLQSPSSQVPDFLAQTPHDVAGSRGRYSTARRIADLFDGYENNRPEMLQQWALGRDGDGTFDEHTAVVPLAADQLWQPALWREVQSLIALPSRAERLPQLLADLSRGNIEPLLPQRVSVFGVSAVSPGQLSVINALAAVRDVHLFLLHPSVVAWQQCRQQLAGRLTLRSACDATANVSHRLTRSWARPSMEAAALLRGLSAQQFAYAHPLLRTLDAAPQVPLSLLHQLQADIAADHDPSGTHPFAADNSVQVHACHGATRQLEVLRDALGHLFATDPTLTPHDVIVVCPDLPRFAPLAASVFARGSLPVPVYVSDLSLGATNPVAVALTAAIQLVAGRCTAAELLGLCALAPIQRRLGLSEDDISTIDRWISDLNTTWGLDADHRSEWLSGNFAEGTWAASIDRLLMGAAMATPSPRVGPDGIVPFDDVPTGGLRTAGLLAELVARLRVARTATLGDHPIDYWVDALTNIARSLFATAPNDAWQLAQVIGAIEDLRTNSILAGAANEVPLALNDIRALLTDINSAPRGRLTLRSGAVTITGMVPVRNLAARVICILGLDESSLRSSGSDGDDLLGARPCVGERDPRVEGRHLLLDALMAAGEQFIITCDGSDITTNRKLPLPVQLIEFKDTVAATLDPQALGGISVDTAAEQLILTRHPRQAYDESNFTVGKLPVAAQPDQPFSFDSGMFDAAIVRREPAATLPSGTAAPLPPLVPDTVSLVDLAQSCTRPSRTYLIDRLDVRMPGQPDEIATEIPLDISPLDASHIGTDLLAQRRRASTPDQLEQWRIAQQLSGALPPRELSQSALNAVESEVSKLIQSHPDLAELITHSESALIDLALTSTGTEPASVQLVATLTDLAGHTLVRVHYNRPNPRYQLTAALHLAAAVVAYPEHPWKAVVATRGDSSTKPKPEWLTPAAGPQRVAAAQHLLDVALTLRLQALREPLPLFEHTSADLYATGCIDEGKLDKDFRDTYTKFLWEDADPDQLLPAAAPLARVLWDAYHSFLTDEAS</sequence>
<proteinExistence type="predicted"/>
<keyword evidence="9" id="KW-0234">DNA repair</keyword>
<evidence type="ECO:0000256" key="2">
    <source>
        <dbReference type="ARBA" id="ARBA00022741"/>
    </source>
</evidence>
<evidence type="ECO:0000256" key="9">
    <source>
        <dbReference type="ARBA" id="ARBA00023204"/>
    </source>
</evidence>
<dbReference type="InterPro" id="IPR011335">
    <property type="entry name" value="Restrct_endonuc-II-like"/>
</dbReference>
<evidence type="ECO:0000259" key="10">
    <source>
        <dbReference type="Pfam" id="PF17946"/>
    </source>
</evidence>